<dbReference type="PANTHER" id="PTHR43434:SF1">
    <property type="entry name" value="PHOSPHOGLYCOLATE PHOSPHATASE"/>
    <property type="match status" value="1"/>
</dbReference>
<dbReference type="Pfam" id="PF13419">
    <property type="entry name" value="HAD_2"/>
    <property type="match status" value="1"/>
</dbReference>
<dbReference type="Gene3D" id="1.10.150.240">
    <property type="entry name" value="Putative phosphatase, domain 2"/>
    <property type="match status" value="1"/>
</dbReference>
<evidence type="ECO:0000256" key="4">
    <source>
        <dbReference type="ARBA" id="ARBA00013078"/>
    </source>
</evidence>
<dbReference type="SFLD" id="SFLDS00003">
    <property type="entry name" value="Haloacid_Dehalogenase"/>
    <property type="match status" value="1"/>
</dbReference>
<dbReference type="GO" id="GO:0006281">
    <property type="term" value="P:DNA repair"/>
    <property type="evidence" value="ECO:0007669"/>
    <property type="project" value="TreeGrafter"/>
</dbReference>
<comment type="similarity">
    <text evidence="3">Belongs to the HAD-like hydrolase superfamily. CbbY/CbbZ/Gph/YieH family.</text>
</comment>
<dbReference type="Proteomes" id="UP001198163">
    <property type="component" value="Unassembled WGS sequence"/>
</dbReference>
<dbReference type="PANTHER" id="PTHR43434">
    <property type="entry name" value="PHOSPHOGLYCOLATE PHOSPHATASE"/>
    <property type="match status" value="1"/>
</dbReference>
<protein>
    <recommendedName>
        <fullName evidence="4">phosphoglycolate phosphatase</fullName>
        <ecNumber evidence="4">3.1.3.18</ecNumber>
    </recommendedName>
</protein>
<evidence type="ECO:0000313" key="5">
    <source>
        <dbReference type="EMBL" id="MCD1655833.1"/>
    </source>
</evidence>
<gene>
    <name evidence="5" type="ORF">K7J14_14135</name>
</gene>
<comment type="pathway">
    <text evidence="2">Organic acid metabolism; glycolate biosynthesis; glycolate from 2-phosphoglycolate: step 1/1.</text>
</comment>
<dbReference type="EC" id="3.1.3.18" evidence="4"/>
<dbReference type="InterPro" id="IPR006439">
    <property type="entry name" value="HAD-SF_hydro_IA"/>
</dbReference>
<dbReference type="AlphaFoldDB" id="A0AAE3ELD7"/>
<dbReference type="EMBL" id="JAINWA010000003">
    <property type="protein sequence ID" value="MCD1655833.1"/>
    <property type="molecule type" value="Genomic_DNA"/>
</dbReference>
<proteinExistence type="inferred from homology"/>
<name>A0AAE3ELD7_9SPIR</name>
<comment type="catalytic activity">
    <reaction evidence="1">
        <text>2-phosphoglycolate + H2O = glycolate + phosphate</text>
        <dbReference type="Rhea" id="RHEA:14369"/>
        <dbReference type="ChEBI" id="CHEBI:15377"/>
        <dbReference type="ChEBI" id="CHEBI:29805"/>
        <dbReference type="ChEBI" id="CHEBI:43474"/>
        <dbReference type="ChEBI" id="CHEBI:58033"/>
        <dbReference type="EC" id="3.1.3.18"/>
    </reaction>
</comment>
<dbReference type="InterPro" id="IPR041492">
    <property type="entry name" value="HAD_2"/>
</dbReference>
<dbReference type="GO" id="GO:0005829">
    <property type="term" value="C:cytosol"/>
    <property type="evidence" value="ECO:0007669"/>
    <property type="project" value="TreeGrafter"/>
</dbReference>
<dbReference type="InterPro" id="IPR050155">
    <property type="entry name" value="HAD-like_hydrolase_sf"/>
</dbReference>
<dbReference type="NCBIfam" id="TIGR01549">
    <property type="entry name" value="HAD-SF-IA-v1"/>
    <property type="match status" value="1"/>
</dbReference>
<evidence type="ECO:0000256" key="1">
    <source>
        <dbReference type="ARBA" id="ARBA00000830"/>
    </source>
</evidence>
<dbReference type="GO" id="GO:0008967">
    <property type="term" value="F:phosphoglycolate phosphatase activity"/>
    <property type="evidence" value="ECO:0007669"/>
    <property type="project" value="UniProtKB-EC"/>
</dbReference>
<dbReference type="InterPro" id="IPR036412">
    <property type="entry name" value="HAD-like_sf"/>
</dbReference>
<dbReference type="Gene3D" id="3.40.50.1000">
    <property type="entry name" value="HAD superfamily/HAD-like"/>
    <property type="match status" value="1"/>
</dbReference>
<keyword evidence="5" id="KW-0378">Hydrolase</keyword>
<reference evidence="5" key="1">
    <citation type="submission" date="2021-08" db="EMBL/GenBank/DDBJ databases">
        <title>Comparative analyses of Brucepasteria parasyntrophica and Teretinema zuelzerae.</title>
        <authorList>
            <person name="Song Y."/>
            <person name="Brune A."/>
        </authorList>
    </citation>
    <scope>NUCLEOTIDE SEQUENCE</scope>
    <source>
        <strain evidence="5">DSM 1903</strain>
    </source>
</reference>
<dbReference type="SUPFAM" id="SSF56784">
    <property type="entry name" value="HAD-like"/>
    <property type="match status" value="1"/>
</dbReference>
<dbReference type="InterPro" id="IPR023214">
    <property type="entry name" value="HAD_sf"/>
</dbReference>
<evidence type="ECO:0000313" key="6">
    <source>
        <dbReference type="Proteomes" id="UP001198163"/>
    </source>
</evidence>
<dbReference type="InterPro" id="IPR023198">
    <property type="entry name" value="PGP-like_dom2"/>
</dbReference>
<keyword evidence="6" id="KW-1185">Reference proteome</keyword>
<accession>A0AAE3ELD7</accession>
<dbReference type="SFLD" id="SFLDG01129">
    <property type="entry name" value="C1.5:_HAD__Beta-PGM__Phosphata"/>
    <property type="match status" value="1"/>
</dbReference>
<sequence length="229" mass="24830">MKELCSVPDFYDLYVFDLDGTLIDSLSDLADSVNLMLLHFRLPEVGLQDVKKAIGSGARNLISQCLSLSLQSLHERDRVMQNASIDIDECLSYYRETYRARCLCKTKPYPKMLKTLRDLESAGKIMTVLTNKPTEAARSILDGLALSGCFQIIAGPEYAGVLKPDPSGIGKILNECGISGDRAIMVGDSAVDILTGKAAMISTCGIIGGLGDHEDMISSVPDYVVDLDT</sequence>
<evidence type="ECO:0000256" key="3">
    <source>
        <dbReference type="ARBA" id="ARBA00006171"/>
    </source>
</evidence>
<dbReference type="RefSeq" id="WP_230757728.1">
    <property type="nucleotide sequence ID" value="NZ_JAINWA010000003.1"/>
</dbReference>
<evidence type="ECO:0000256" key="2">
    <source>
        <dbReference type="ARBA" id="ARBA00004818"/>
    </source>
</evidence>
<comment type="caution">
    <text evidence="5">The sequence shown here is derived from an EMBL/GenBank/DDBJ whole genome shotgun (WGS) entry which is preliminary data.</text>
</comment>
<organism evidence="5 6">
    <name type="scientific">Teretinema zuelzerae</name>
    <dbReference type="NCBI Taxonomy" id="156"/>
    <lineage>
        <taxon>Bacteria</taxon>
        <taxon>Pseudomonadati</taxon>
        <taxon>Spirochaetota</taxon>
        <taxon>Spirochaetia</taxon>
        <taxon>Spirochaetales</taxon>
        <taxon>Treponemataceae</taxon>
        <taxon>Teretinema</taxon>
    </lineage>
</organism>